<keyword evidence="4 5" id="KW-0472">Membrane</keyword>
<keyword evidence="5" id="KW-0813">Transport</keyword>
<comment type="similarity">
    <text evidence="5">Belongs to the TatC family.</text>
</comment>
<evidence type="ECO:0000256" key="1">
    <source>
        <dbReference type="ARBA" id="ARBA00004141"/>
    </source>
</evidence>
<dbReference type="GO" id="GO:0043953">
    <property type="term" value="P:protein transport by the Tat complex"/>
    <property type="evidence" value="ECO:0007669"/>
    <property type="project" value="UniProtKB-UniRule"/>
</dbReference>
<dbReference type="NCBIfam" id="TIGR00945">
    <property type="entry name" value="tatC"/>
    <property type="match status" value="1"/>
</dbReference>
<dbReference type="Proteomes" id="UP001153404">
    <property type="component" value="Unassembled WGS sequence"/>
</dbReference>
<feature type="transmembrane region" description="Helical" evidence="5">
    <location>
        <begin position="158"/>
        <end position="182"/>
    </location>
</feature>
<proteinExistence type="inferred from homology"/>
<dbReference type="EMBL" id="JAPDIA010000003">
    <property type="protein sequence ID" value="MDG0809555.1"/>
    <property type="molecule type" value="Genomic_DNA"/>
</dbReference>
<dbReference type="InterPro" id="IPR002033">
    <property type="entry name" value="TatC"/>
</dbReference>
<dbReference type="RefSeq" id="WP_277530919.1">
    <property type="nucleotide sequence ID" value="NZ_JAPDIA010000003.1"/>
</dbReference>
<evidence type="ECO:0000256" key="2">
    <source>
        <dbReference type="ARBA" id="ARBA00022692"/>
    </source>
</evidence>
<dbReference type="PROSITE" id="PS01218">
    <property type="entry name" value="TATC"/>
    <property type="match status" value="1"/>
</dbReference>
<feature type="transmembrane region" description="Helical" evidence="5">
    <location>
        <begin position="25"/>
        <end position="50"/>
    </location>
</feature>
<dbReference type="PRINTS" id="PR01840">
    <property type="entry name" value="TATCFAMILY"/>
</dbReference>
<comment type="subunit">
    <text evidence="5">Forms a complex with TatA.</text>
</comment>
<keyword evidence="2 5" id="KW-0812">Transmembrane</keyword>
<evidence type="ECO:0000313" key="7">
    <source>
        <dbReference type="Proteomes" id="UP001153404"/>
    </source>
</evidence>
<keyword evidence="5" id="KW-0811">Translocation</keyword>
<protein>
    <recommendedName>
        <fullName evidence="5">Sec-independent protein translocase protein TatC</fullName>
    </recommendedName>
</protein>
<evidence type="ECO:0000256" key="3">
    <source>
        <dbReference type="ARBA" id="ARBA00022989"/>
    </source>
</evidence>
<comment type="caution">
    <text evidence="6">The sequence shown here is derived from an EMBL/GenBank/DDBJ whole genome shotgun (WGS) entry which is preliminary data.</text>
</comment>
<evidence type="ECO:0000256" key="5">
    <source>
        <dbReference type="HAMAP-Rule" id="MF_00902"/>
    </source>
</evidence>
<evidence type="ECO:0000313" key="6">
    <source>
        <dbReference type="EMBL" id="MDG0809555.1"/>
    </source>
</evidence>
<dbReference type="PANTHER" id="PTHR30371:SF0">
    <property type="entry name" value="SEC-INDEPENDENT PROTEIN TRANSLOCASE PROTEIN TATC, CHLOROPLASTIC-RELATED"/>
    <property type="match status" value="1"/>
</dbReference>
<comment type="caution">
    <text evidence="5">Lacks conserved residue(s) required for the propagation of feature annotation.</text>
</comment>
<keyword evidence="7" id="KW-1185">Reference proteome</keyword>
<accession>A0A9X4KRL0</accession>
<keyword evidence="3 5" id="KW-1133">Transmembrane helix</keyword>
<organism evidence="6 7">
    <name type="scientific">Cohnella rhizosphaerae</name>
    <dbReference type="NCBI Taxonomy" id="1457232"/>
    <lineage>
        <taxon>Bacteria</taxon>
        <taxon>Bacillati</taxon>
        <taxon>Bacillota</taxon>
        <taxon>Bacilli</taxon>
        <taxon>Bacillales</taxon>
        <taxon>Paenibacillaceae</taxon>
        <taxon>Cohnella</taxon>
    </lineage>
</organism>
<dbReference type="Pfam" id="PF00902">
    <property type="entry name" value="TatC"/>
    <property type="match status" value="1"/>
</dbReference>
<dbReference type="InterPro" id="IPR019820">
    <property type="entry name" value="Sec-indep_translocase_CS"/>
</dbReference>
<dbReference type="GO" id="GO:0065002">
    <property type="term" value="P:intracellular protein transmembrane transport"/>
    <property type="evidence" value="ECO:0007669"/>
    <property type="project" value="TreeGrafter"/>
</dbReference>
<evidence type="ECO:0000256" key="4">
    <source>
        <dbReference type="ARBA" id="ARBA00023136"/>
    </source>
</evidence>
<comment type="subcellular location">
    <subcellularLocation>
        <location evidence="5">Cell membrane</location>
        <topology evidence="5">Multi-pass membrane protein</topology>
    </subcellularLocation>
    <subcellularLocation>
        <location evidence="1">Membrane</location>
        <topology evidence="1">Multi-pass membrane protein</topology>
    </subcellularLocation>
</comment>
<name>A0A9X4KRL0_9BACL</name>
<comment type="function">
    <text evidence="5">Part of the twin-arginine translocation (Tat) system that transports large folded proteins containing a characteristic twin-arginine motif in their signal peptide across membranes.</text>
</comment>
<dbReference type="GO" id="GO:0009977">
    <property type="term" value="F:proton motive force dependent protein transmembrane transporter activity"/>
    <property type="evidence" value="ECO:0007669"/>
    <property type="project" value="TreeGrafter"/>
</dbReference>
<keyword evidence="5" id="KW-0653">Protein transport</keyword>
<feature type="transmembrane region" description="Helical" evidence="5">
    <location>
        <begin position="112"/>
        <end position="137"/>
    </location>
</feature>
<sequence length="252" mass="27904">MATAVMRLNANQEWIGHLSELRKRLIVTGVWFVASMGAGLYLSPSILLLLKSRAAAGAPIDWHVFSFTDGLFVYLRCAFLLAALLTFPIAMYQAWAFVRPGLTGREARGTLGYVPASFLLFLGGVSFGYFLVFPMMLRFMQSMNESVGAVEMYGIERYFAFMFGVLMPLGIAFEMPLVMLFLTKLGLLDPARIKFIRKYAYVGLAVVGSCISPPDLFSHLSVTVPLLLLFECSALVSNRQFRLRRAAGPTPG</sequence>
<dbReference type="GO" id="GO:0033281">
    <property type="term" value="C:TAT protein transport complex"/>
    <property type="evidence" value="ECO:0007669"/>
    <property type="project" value="UniProtKB-UniRule"/>
</dbReference>
<dbReference type="HAMAP" id="MF_00902">
    <property type="entry name" value="TatC"/>
    <property type="match status" value="1"/>
</dbReference>
<feature type="transmembrane region" description="Helical" evidence="5">
    <location>
        <begin position="71"/>
        <end position="92"/>
    </location>
</feature>
<reference evidence="6" key="1">
    <citation type="submission" date="2022-10" db="EMBL/GenBank/DDBJ databases">
        <title>Comparative genomic analysis of Cohnella hashimotonis sp. nov., isolated from the International Space Station.</title>
        <authorList>
            <person name="Simpson A."/>
            <person name="Venkateswaran K."/>
        </authorList>
    </citation>
    <scope>NUCLEOTIDE SEQUENCE</scope>
    <source>
        <strain evidence="6">DSM 28161</strain>
    </source>
</reference>
<gene>
    <name evidence="5 6" type="primary">tatC</name>
    <name evidence="6" type="ORF">OMP40_09510</name>
</gene>
<keyword evidence="5" id="KW-1003">Cell membrane</keyword>
<dbReference type="PANTHER" id="PTHR30371">
    <property type="entry name" value="SEC-INDEPENDENT PROTEIN TRANSLOCASE PROTEIN TATC"/>
    <property type="match status" value="1"/>
</dbReference>
<feature type="transmembrane region" description="Helical" evidence="5">
    <location>
        <begin position="216"/>
        <end position="236"/>
    </location>
</feature>
<dbReference type="AlphaFoldDB" id="A0A9X4KRL0"/>